<evidence type="ECO:0000313" key="1">
    <source>
        <dbReference type="EMBL" id="KAF7510047.1"/>
    </source>
</evidence>
<keyword evidence="2" id="KW-1185">Reference proteome</keyword>
<gene>
    <name evidence="1" type="ORF">GJ744_007151</name>
</gene>
<dbReference type="AlphaFoldDB" id="A0A8H7AL69"/>
<name>A0A8H7AL69_9EURO</name>
<sequence>MELCHEHTGAANRANNATLDCIENNTIETPIFFHEYNHVQHRSLLPELVWEGIQAAVQECDNVRALNLGFLPAMRGGGKLGNQANQTEVVAISAGYKNFT</sequence>
<comment type="caution">
    <text evidence="1">The sequence shown here is derived from an EMBL/GenBank/DDBJ whole genome shotgun (WGS) entry which is preliminary data.</text>
</comment>
<organism evidence="1 2">
    <name type="scientific">Endocarpon pusillum</name>
    <dbReference type="NCBI Taxonomy" id="364733"/>
    <lineage>
        <taxon>Eukaryota</taxon>
        <taxon>Fungi</taxon>
        <taxon>Dikarya</taxon>
        <taxon>Ascomycota</taxon>
        <taxon>Pezizomycotina</taxon>
        <taxon>Eurotiomycetes</taxon>
        <taxon>Chaetothyriomycetidae</taxon>
        <taxon>Verrucariales</taxon>
        <taxon>Verrucariaceae</taxon>
        <taxon>Endocarpon</taxon>
    </lineage>
</organism>
<dbReference type="Proteomes" id="UP000606974">
    <property type="component" value="Unassembled WGS sequence"/>
</dbReference>
<proteinExistence type="predicted"/>
<reference evidence="1" key="1">
    <citation type="submission" date="2020-02" db="EMBL/GenBank/DDBJ databases">
        <authorList>
            <person name="Palmer J.M."/>
        </authorList>
    </citation>
    <scope>NUCLEOTIDE SEQUENCE</scope>
    <source>
        <strain evidence="1">EPUS1.4</strain>
        <tissue evidence="1">Thallus</tissue>
    </source>
</reference>
<protein>
    <submittedName>
        <fullName evidence="1">Uncharacterized protein</fullName>
    </submittedName>
</protein>
<dbReference type="EMBL" id="JAACFV010000034">
    <property type="protein sequence ID" value="KAF7510047.1"/>
    <property type="molecule type" value="Genomic_DNA"/>
</dbReference>
<accession>A0A8H7AL69</accession>
<evidence type="ECO:0000313" key="2">
    <source>
        <dbReference type="Proteomes" id="UP000606974"/>
    </source>
</evidence>